<feature type="domain" description="N-acetyltransferase" evidence="2">
    <location>
        <begin position="508"/>
        <end position="652"/>
    </location>
</feature>
<dbReference type="PROSITE" id="PS51186">
    <property type="entry name" value="GNAT"/>
    <property type="match status" value="1"/>
</dbReference>
<feature type="region of interest" description="Disordered" evidence="1">
    <location>
        <begin position="133"/>
        <end position="175"/>
    </location>
</feature>
<reference evidence="3 4" key="1">
    <citation type="submission" date="2018-04" db="EMBL/GenBank/DDBJ databases">
        <title>The genome of golden apple snail Pomacea canaliculata provides insight into stress tolerance and invasive adaptation.</title>
        <authorList>
            <person name="Liu C."/>
            <person name="Liu B."/>
            <person name="Ren Y."/>
            <person name="Zhang Y."/>
            <person name="Wang H."/>
            <person name="Li S."/>
            <person name="Jiang F."/>
            <person name="Yin L."/>
            <person name="Zhang G."/>
            <person name="Qian W."/>
            <person name="Fan W."/>
        </authorList>
    </citation>
    <scope>NUCLEOTIDE SEQUENCE [LARGE SCALE GENOMIC DNA]</scope>
    <source>
        <strain evidence="3">SZHN2017</strain>
        <tissue evidence="3">Muscle</tissue>
    </source>
</reference>
<dbReference type="PANTHER" id="PTHR20916">
    <property type="entry name" value="CYSTEINE AND GLYCINE-RICH PROTEIN 2 BINDING PROTEIN"/>
    <property type="match status" value="1"/>
</dbReference>
<protein>
    <recommendedName>
        <fullName evidence="2">N-acetyltransferase domain-containing protein</fullName>
    </recommendedName>
</protein>
<gene>
    <name evidence="3" type="ORF">C0Q70_16107</name>
</gene>
<feature type="region of interest" description="Disordered" evidence="1">
    <location>
        <begin position="246"/>
        <end position="319"/>
    </location>
</feature>
<evidence type="ECO:0000313" key="4">
    <source>
        <dbReference type="Proteomes" id="UP000245119"/>
    </source>
</evidence>
<dbReference type="CDD" id="cd04301">
    <property type="entry name" value="NAT_SF"/>
    <property type="match status" value="1"/>
</dbReference>
<dbReference type="FunFam" id="3.40.630.30:FF:000013">
    <property type="entry name" value="cysteine-rich protein 2-binding protein-like"/>
    <property type="match status" value="1"/>
</dbReference>
<dbReference type="AlphaFoldDB" id="A0A2T7NNU8"/>
<evidence type="ECO:0000259" key="2">
    <source>
        <dbReference type="PROSITE" id="PS51186"/>
    </source>
</evidence>
<organism evidence="3 4">
    <name type="scientific">Pomacea canaliculata</name>
    <name type="common">Golden apple snail</name>
    <dbReference type="NCBI Taxonomy" id="400727"/>
    <lineage>
        <taxon>Eukaryota</taxon>
        <taxon>Metazoa</taxon>
        <taxon>Spiralia</taxon>
        <taxon>Lophotrochozoa</taxon>
        <taxon>Mollusca</taxon>
        <taxon>Gastropoda</taxon>
        <taxon>Caenogastropoda</taxon>
        <taxon>Architaenioglossa</taxon>
        <taxon>Ampullarioidea</taxon>
        <taxon>Ampullariidae</taxon>
        <taxon>Pomacea</taxon>
    </lineage>
</organism>
<dbReference type="SUPFAM" id="SSF55729">
    <property type="entry name" value="Acyl-CoA N-acyltransferases (Nat)"/>
    <property type="match status" value="1"/>
</dbReference>
<dbReference type="OrthoDB" id="4080456at2759"/>
<feature type="compositionally biased region" description="Basic and acidic residues" evidence="1">
    <location>
        <begin position="304"/>
        <end position="319"/>
    </location>
</feature>
<comment type="caution">
    <text evidence="3">The sequence shown here is derived from an EMBL/GenBank/DDBJ whole genome shotgun (WGS) entry which is preliminary data.</text>
</comment>
<dbReference type="GO" id="GO:0004402">
    <property type="term" value="F:histone acetyltransferase activity"/>
    <property type="evidence" value="ECO:0007669"/>
    <property type="project" value="TreeGrafter"/>
</dbReference>
<feature type="compositionally biased region" description="Acidic residues" evidence="1">
    <location>
        <begin position="258"/>
        <end position="278"/>
    </location>
</feature>
<feature type="region of interest" description="Disordered" evidence="1">
    <location>
        <begin position="1"/>
        <end position="26"/>
    </location>
</feature>
<keyword evidence="4" id="KW-1185">Reference proteome</keyword>
<accession>A0A2T7NNU8</accession>
<dbReference type="PANTHER" id="PTHR20916:SF26">
    <property type="entry name" value="CYSTEINE-RICH PROTEIN 2-BINDING PROTEIN"/>
    <property type="match status" value="1"/>
</dbReference>
<dbReference type="STRING" id="400727.A0A2T7NNU8"/>
<sequence>MTSAAPPDAQNPVSKGGAKRNRSKNPDVIATAAAAFIIDGSEPKRSRRSHSFSLNAAIELKAKCKDIKESKRSRKVQAHEDLLQSTAKSSKESVAETEGSISLLQDTLAPRTSMVKMPGRPVISLLQGPADEESIDFAPSENSDFSMSLQSSRSSSQPDFSLDDSQDSSSFLRQDTWNSLQQQKLDVLPPLLLMENEDEDDFEIDPASMSPVGLDTHHGIQNSSVIKEFITNITESALREVQGHMKVEDSAVARDSDNLSEVEEDEERNNDESEEENSGSERESNRLATAGKVPARSKRHFRMSKKEANADEEGEKAQENLRPMSLYEEVVLLRKLNSLTKARESAEEKEKPQNTEEERLCLSQRMLRRKLIVRKLKREHGLPVFDLDAAMAQWVRKNVDNNHTQQEPEEANSYSSTLVHHPYGYARFLKSYKEFDLQDHYTSFYTRLMGFDDDQRLPITSPYSMRVLKPFIFRDSAASPLRVQLLQEIIAHPHRNDPSWQPALPATLDYCYVRPQHIPSVNSMCRTFFWPGLDLSECLQYPDFSCVVMYKKLVVAFAFMVPDVKFNEAYISFIFTHPEWRGVGIAHFMLYHLIRTCMGKDVTLHVSVTNPAVLLYQKFGFKAEELCLDFYDKYFPVDSKECKHAFFMRLRR</sequence>
<dbReference type="EMBL" id="PZQS01000010">
    <property type="protein sequence ID" value="PVD22849.1"/>
    <property type="molecule type" value="Genomic_DNA"/>
</dbReference>
<name>A0A2T7NNU8_POMCA</name>
<evidence type="ECO:0000313" key="3">
    <source>
        <dbReference type="EMBL" id="PVD22849.1"/>
    </source>
</evidence>
<dbReference type="Proteomes" id="UP000245119">
    <property type="component" value="Linkage Group LG10"/>
</dbReference>
<proteinExistence type="predicted"/>
<feature type="region of interest" description="Disordered" evidence="1">
    <location>
        <begin position="68"/>
        <end position="99"/>
    </location>
</feature>
<feature type="compositionally biased region" description="Basic and acidic residues" evidence="1">
    <location>
        <begin position="246"/>
        <end position="257"/>
    </location>
</feature>
<evidence type="ECO:0000256" key="1">
    <source>
        <dbReference type="SAM" id="MobiDB-lite"/>
    </source>
</evidence>
<dbReference type="Pfam" id="PF00583">
    <property type="entry name" value="Acetyltransf_1"/>
    <property type="match status" value="1"/>
</dbReference>
<dbReference type="Gene3D" id="3.40.630.30">
    <property type="match status" value="1"/>
</dbReference>
<dbReference type="InterPro" id="IPR016181">
    <property type="entry name" value="Acyl_CoA_acyltransferase"/>
</dbReference>
<dbReference type="InterPro" id="IPR000182">
    <property type="entry name" value="GNAT_dom"/>
</dbReference>
<feature type="compositionally biased region" description="Low complexity" evidence="1">
    <location>
        <begin position="143"/>
        <end position="160"/>
    </location>
</feature>